<dbReference type="HOGENOM" id="CLU_1183776_0_0_4"/>
<dbReference type="eggNOG" id="ENOG503479S">
    <property type="taxonomic scope" value="Bacteria"/>
</dbReference>
<sequence length="234" mass="25319">MWFYQSIQMKKPKTEMETEPVDPAEAGGAPAPEDGIGDRIRSAREGRGLSQTALAARTKMVDQAGKGVARTVLVGYESGNFRPGAREIRLLCQALSVTPNWLLMGDELASDQASLELVRRRDWRAAVRLAMAISILKTHERSAFQSLVLSLAGRQLGDMGLSSLLTTAAMVANATEPELRKYFGEAVDGTLEELVLSCAEGLTTNVGNKLLLDEEEGDVIGGEWLYPDPGKVAK</sequence>
<dbReference type="InterPro" id="IPR010982">
    <property type="entry name" value="Lambda_DNA-bd_dom_sf"/>
</dbReference>
<organism evidence="3 4">
    <name type="scientific">Janthinobacterium agaricidamnosum NBRC 102515 = DSM 9628</name>
    <dbReference type="NCBI Taxonomy" id="1349767"/>
    <lineage>
        <taxon>Bacteria</taxon>
        <taxon>Pseudomonadati</taxon>
        <taxon>Pseudomonadota</taxon>
        <taxon>Betaproteobacteria</taxon>
        <taxon>Burkholderiales</taxon>
        <taxon>Oxalobacteraceae</taxon>
        <taxon>Janthinobacterium</taxon>
    </lineage>
</organism>
<keyword evidence="4" id="KW-1185">Reference proteome</keyword>
<dbReference type="EMBL" id="HG322949">
    <property type="protein sequence ID" value="CDG86162.1"/>
    <property type="molecule type" value="Genomic_DNA"/>
</dbReference>
<dbReference type="SMART" id="SM00530">
    <property type="entry name" value="HTH_XRE"/>
    <property type="match status" value="1"/>
</dbReference>
<dbReference type="Proteomes" id="UP000027604">
    <property type="component" value="Chromosome I"/>
</dbReference>
<feature type="domain" description="HTH cro/C1-type" evidence="2">
    <location>
        <begin position="40"/>
        <end position="102"/>
    </location>
</feature>
<dbReference type="InterPro" id="IPR001387">
    <property type="entry name" value="Cro/C1-type_HTH"/>
</dbReference>
<evidence type="ECO:0000313" key="4">
    <source>
        <dbReference type="Proteomes" id="UP000027604"/>
    </source>
</evidence>
<evidence type="ECO:0000313" key="3">
    <source>
        <dbReference type="EMBL" id="CDG86162.1"/>
    </source>
</evidence>
<dbReference type="KEGG" id="jag:GJA_5575"/>
<evidence type="ECO:0000256" key="1">
    <source>
        <dbReference type="SAM" id="MobiDB-lite"/>
    </source>
</evidence>
<dbReference type="SUPFAM" id="SSF47413">
    <property type="entry name" value="lambda repressor-like DNA-binding domains"/>
    <property type="match status" value="1"/>
</dbReference>
<accession>W0VFK1</accession>
<dbReference type="CDD" id="cd00093">
    <property type="entry name" value="HTH_XRE"/>
    <property type="match status" value="1"/>
</dbReference>
<protein>
    <submittedName>
        <fullName evidence="3">Helix-turn-helix family protein</fullName>
    </submittedName>
</protein>
<reference evidence="3 4" key="1">
    <citation type="journal article" date="2015" name="Genome Announc.">
        <title>Genome Sequence of Mushroom Soft-Rot Pathogen Janthinobacterium agaricidamnosum.</title>
        <authorList>
            <person name="Graupner K."/>
            <person name="Lackner G."/>
            <person name="Hertweck C."/>
        </authorList>
    </citation>
    <scope>NUCLEOTIDE SEQUENCE [LARGE SCALE GENOMIC DNA]</scope>
    <source>
        <strain evidence="4">NBRC 102515 / DSM 9628</strain>
    </source>
</reference>
<proteinExistence type="predicted"/>
<feature type="compositionally biased region" description="Low complexity" evidence="1">
    <location>
        <begin position="23"/>
        <end position="34"/>
    </location>
</feature>
<dbReference type="GO" id="GO:0003677">
    <property type="term" value="F:DNA binding"/>
    <property type="evidence" value="ECO:0007669"/>
    <property type="project" value="InterPro"/>
</dbReference>
<feature type="region of interest" description="Disordered" evidence="1">
    <location>
        <begin position="1"/>
        <end position="35"/>
    </location>
</feature>
<dbReference type="STRING" id="1349767.GJA_5575"/>
<evidence type="ECO:0000259" key="2">
    <source>
        <dbReference type="PROSITE" id="PS50943"/>
    </source>
</evidence>
<dbReference type="Gene3D" id="1.10.260.40">
    <property type="entry name" value="lambda repressor-like DNA-binding domains"/>
    <property type="match status" value="1"/>
</dbReference>
<dbReference type="PROSITE" id="PS50943">
    <property type="entry name" value="HTH_CROC1"/>
    <property type="match status" value="1"/>
</dbReference>
<gene>
    <name evidence="3" type="ORF">GJA_5575</name>
</gene>
<dbReference type="Pfam" id="PF12844">
    <property type="entry name" value="HTH_19"/>
    <property type="match status" value="1"/>
</dbReference>
<name>W0VFK1_9BURK</name>
<dbReference type="AlphaFoldDB" id="W0VFK1"/>